<reference evidence="1" key="1">
    <citation type="journal article" date="2012" name="PLoS Genet.">
        <title>Comparative analysis of the genomes of two field isolates of the rice blast fungus Magnaporthe oryzae.</title>
        <authorList>
            <person name="Xue M."/>
            <person name="Yang J."/>
            <person name="Li Z."/>
            <person name="Hu S."/>
            <person name="Yao N."/>
            <person name="Dean R.A."/>
            <person name="Zhao W."/>
            <person name="Shen M."/>
            <person name="Zhang H."/>
            <person name="Li C."/>
            <person name="Liu L."/>
            <person name="Cao L."/>
            <person name="Xu X."/>
            <person name="Xing Y."/>
            <person name="Hsiang T."/>
            <person name="Zhang Z."/>
            <person name="Xu J.R."/>
            <person name="Peng Y.L."/>
        </authorList>
    </citation>
    <scope>NUCLEOTIDE SEQUENCE</scope>
    <source>
        <strain evidence="1">Y34</strain>
    </source>
</reference>
<dbReference type="EMBL" id="JH793911">
    <property type="protein sequence ID" value="ELQ37944.1"/>
    <property type="molecule type" value="Genomic_DNA"/>
</dbReference>
<protein>
    <submittedName>
        <fullName evidence="1">Uncharacterized protein</fullName>
    </submittedName>
</protein>
<dbReference type="Proteomes" id="UP000011086">
    <property type="component" value="Unassembled WGS sequence"/>
</dbReference>
<proteinExistence type="predicted"/>
<evidence type="ECO:0000313" key="1">
    <source>
        <dbReference type="EMBL" id="ELQ37944.1"/>
    </source>
</evidence>
<dbReference type="AlphaFoldDB" id="A0AA97NX14"/>
<accession>A0AA97NX14</accession>
<gene>
    <name evidence="1" type="ORF">OOU_Y34scaffold00566g6</name>
</gene>
<sequence>MAHVSKRPTLHFETWLHPALALSQALASWSRQLSYLEYVLQKKNVPRDVGLAFSKNETHYAKPRQTLADGWRMLRGMYIRASSGSPRHQVEARNEAGPWKCQIWKKGWLGSTATSAMSVGLRCPQCLVDCNGYRGKCFFFVRQAVGIPRHEPLAGFSIRGEMVQSLEKKRRQMQSWPAHKEVSQGARIIIDKYHHHSLASTSSITHVSTEQENQVENKPVFPSQISIMATRQQQWQPGSWYCCQCNGSKTNPPNIPETNTCAMCHANGSHHIKCSDCSAV</sequence>
<name>A0AA97NX14_PYRO3</name>
<organism evidence="1">
    <name type="scientific">Pyricularia oryzae (strain Y34)</name>
    <name type="common">Rice blast fungus</name>
    <name type="synonym">Magnaporthe oryzae</name>
    <dbReference type="NCBI Taxonomy" id="1143189"/>
    <lineage>
        <taxon>Eukaryota</taxon>
        <taxon>Fungi</taxon>
        <taxon>Dikarya</taxon>
        <taxon>Ascomycota</taxon>
        <taxon>Pezizomycotina</taxon>
        <taxon>Sordariomycetes</taxon>
        <taxon>Sordariomycetidae</taxon>
        <taxon>Magnaporthales</taxon>
        <taxon>Pyriculariaceae</taxon>
        <taxon>Pyricularia</taxon>
    </lineage>
</organism>